<dbReference type="PANTHER" id="PTHR34219">
    <property type="entry name" value="IRON-REGULATED INNER MEMBRANE PROTEIN-RELATED"/>
    <property type="match status" value="1"/>
</dbReference>
<name>A0ABQ2JUA0_9SPHN</name>
<accession>A0ABQ2JUA0</accession>
<organism evidence="2 3">
    <name type="scientific">Novosphingobium indicum</name>
    <dbReference type="NCBI Taxonomy" id="462949"/>
    <lineage>
        <taxon>Bacteria</taxon>
        <taxon>Pseudomonadati</taxon>
        <taxon>Pseudomonadota</taxon>
        <taxon>Alphaproteobacteria</taxon>
        <taxon>Sphingomonadales</taxon>
        <taxon>Sphingomonadaceae</taxon>
        <taxon>Novosphingobium</taxon>
    </lineage>
</organism>
<keyword evidence="1" id="KW-0472">Membrane</keyword>
<evidence type="ECO:0000313" key="2">
    <source>
        <dbReference type="EMBL" id="GGN54365.1"/>
    </source>
</evidence>
<dbReference type="Proteomes" id="UP000605099">
    <property type="component" value="Unassembled WGS sequence"/>
</dbReference>
<reference evidence="3" key="1">
    <citation type="journal article" date="2019" name="Int. J. Syst. Evol. Microbiol.">
        <title>The Global Catalogue of Microorganisms (GCM) 10K type strain sequencing project: providing services to taxonomists for standard genome sequencing and annotation.</title>
        <authorList>
            <consortium name="The Broad Institute Genomics Platform"/>
            <consortium name="The Broad Institute Genome Sequencing Center for Infectious Disease"/>
            <person name="Wu L."/>
            <person name="Ma J."/>
        </authorList>
    </citation>
    <scope>NUCLEOTIDE SEQUENCE [LARGE SCALE GENOMIC DNA]</scope>
    <source>
        <strain evidence="3">CGMCC 1.6784</strain>
    </source>
</reference>
<comment type="caution">
    <text evidence="2">The sequence shown here is derived from an EMBL/GenBank/DDBJ whole genome shotgun (WGS) entry which is preliminary data.</text>
</comment>
<feature type="transmembrane region" description="Helical" evidence="1">
    <location>
        <begin position="20"/>
        <end position="42"/>
    </location>
</feature>
<feature type="transmembrane region" description="Helical" evidence="1">
    <location>
        <begin position="335"/>
        <end position="356"/>
    </location>
</feature>
<dbReference type="RefSeq" id="WP_188820834.1">
    <property type="nucleotide sequence ID" value="NZ_BMLK01000014.1"/>
</dbReference>
<protein>
    <recommendedName>
        <fullName evidence="4">Peptidase</fullName>
    </recommendedName>
</protein>
<keyword evidence="1" id="KW-1133">Transmembrane helix</keyword>
<evidence type="ECO:0000313" key="3">
    <source>
        <dbReference type="Proteomes" id="UP000605099"/>
    </source>
</evidence>
<feature type="transmembrane region" description="Helical" evidence="1">
    <location>
        <begin position="376"/>
        <end position="394"/>
    </location>
</feature>
<dbReference type="InterPro" id="IPR005625">
    <property type="entry name" value="PepSY-ass_TM"/>
</dbReference>
<feature type="transmembrane region" description="Helical" evidence="1">
    <location>
        <begin position="134"/>
        <end position="157"/>
    </location>
</feature>
<gene>
    <name evidence="2" type="ORF">GCM10011349_30000</name>
</gene>
<dbReference type="Pfam" id="PF03929">
    <property type="entry name" value="PepSY_TM"/>
    <property type="match status" value="1"/>
</dbReference>
<feature type="transmembrane region" description="Helical" evidence="1">
    <location>
        <begin position="427"/>
        <end position="443"/>
    </location>
</feature>
<evidence type="ECO:0008006" key="4">
    <source>
        <dbReference type="Google" id="ProtNLM"/>
    </source>
</evidence>
<feature type="transmembrane region" description="Helical" evidence="1">
    <location>
        <begin position="192"/>
        <end position="214"/>
    </location>
</feature>
<evidence type="ECO:0000256" key="1">
    <source>
        <dbReference type="SAM" id="Phobius"/>
    </source>
</evidence>
<proteinExistence type="predicted"/>
<dbReference type="PANTHER" id="PTHR34219:SF3">
    <property type="entry name" value="BLL7967 PROTEIN"/>
    <property type="match status" value="1"/>
</dbReference>
<keyword evidence="3" id="KW-1185">Reference proteome</keyword>
<sequence length="444" mass="47759">MSASPEPSTVKRALASHAAVGLIAGALLYLICLTGTAAVFYAELQRIEQPDAPEMAHVAPQSVQRAVEAVLASEKPTTEHLYVHLPAHDLPRTTITTDNQAVHVNADGTLAGPEEIAWSDFLVALHYALNVPGIVGVAVVGALGAMILTLAISGVVAHPRIFRDAFRLRARDPGGIGLADWHNRLSVWTLPFSIAIALTGAIIGLGSLTAYGLANVYHDGDVEAVYAPIFGQEGEEDMSPGPVPNVARALDYMQAHYPAVTPTYVFVHEPMTQGQAVQIWAKHPRRLIFAEYYHFDARGAFQGTSGLSDGETGKQFAASLYDLHFGTFGGLTVKLAYVLFGAALTAICATGIYIWLGKRRRRGHDEPRLYKAWDAVVWGSPLVLVLTLVMRLALGNAVPFVPVFWIGFALIVAMALLPFAPERFRRWLLGLLGMACGAAVLLAI</sequence>
<keyword evidence="1" id="KW-0812">Transmembrane</keyword>
<feature type="transmembrane region" description="Helical" evidence="1">
    <location>
        <begin position="400"/>
        <end position="420"/>
    </location>
</feature>
<dbReference type="EMBL" id="BMLK01000014">
    <property type="protein sequence ID" value="GGN54365.1"/>
    <property type="molecule type" value="Genomic_DNA"/>
</dbReference>